<reference evidence="3 4" key="1">
    <citation type="submission" date="2017-02" db="EMBL/GenBank/DDBJ databases">
        <authorList>
            <person name="Peterson S.W."/>
        </authorList>
    </citation>
    <scope>NUCLEOTIDE SEQUENCE [LARGE SCALE GENOMIC DNA]</scope>
    <source>
        <strain evidence="3 4">M1</strain>
    </source>
</reference>
<dbReference type="EMBL" id="FUZT01000006">
    <property type="protein sequence ID" value="SKC72553.1"/>
    <property type="molecule type" value="Genomic_DNA"/>
</dbReference>
<evidence type="ECO:0000313" key="4">
    <source>
        <dbReference type="Proteomes" id="UP000190285"/>
    </source>
</evidence>
<gene>
    <name evidence="3" type="ORF">SAMN02194393_02626</name>
</gene>
<comment type="similarity">
    <text evidence="1">Belongs to the cytochrome b5 family. MAPR subfamily.</text>
</comment>
<dbReference type="AlphaFoldDB" id="A0A1T5L9B7"/>
<dbReference type="Pfam" id="PF00173">
    <property type="entry name" value="Cyt-b5"/>
    <property type="match status" value="1"/>
</dbReference>
<dbReference type="STRING" id="36842.SAMN02194393_02626"/>
<organism evidence="3 4">
    <name type="scientific">Maledivibacter halophilus</name>
    <dbReference type="NCBI Taxonomy" id="36842"/>
    <lineage>
        <taxon>Bacteria</taxon>
        <taxon>Bacillati</taxon>
        <taxon>Bacillota</taxon>
        <taxon>Clostridia</taxon>
        <taxon>Peptostreptococcales</taxon>
        <taxon>Caminicellaceae</taxon>
        <taxon>Maledivibacter</taxon>
    </lineage>
</organism>
<dbReference type="PANTHER" id="PTHR10281:SF76">
    <property type="entry name" value="CALCUTTA CUP-RELATED"/>
    <property type="match status" value="1"/>
</dbReference>
<dbReference type="Proteomes" id="UP000190285">
    <property type="component" value="Unassembled WGS sequence"/>
</dbReference>
<evidence type="ECO:0000259" key="2">
    <source>
        <dbReference type="SMART" id="SM01117"/>
    </source>
</evidence>
<proteinExistence type="inferred from homology"/>
<accession>A0A1T5L9B7</accession>
<feature type="domain" description="Cytochrome b5 heme-binding" evidence="2">
    <location>
        <begin position="69"/>
        <end position="140"/>
    </location>
</feature>
<dbReference type="PANTHER" id="PTHR10281">
    <property type="entry name" value="MEMBRANE-ASSOCIATED PROGESTERONE RECEPTOR COMPONENT-RELATED"/>
    <property type="match status" value="1"/>
</dbReference>
<dbReference type="SMART" id="SM01117">
    <property type="entry name" value="Cyt-b5"/>
    <property type="match status" value="1"/>
</dbReference>
<sequence>MNKLKNEREINFKINKTKENINYFKKMIRFTIHPYQKQYYNQLLIQEMRRLTQLMTNLNNTNTREVRKFTMEELKENNGSGGKPAYIAVNGIVYDVSSEATWGGGTHFGIYAGTDATKEFARCHGGSEILKKLPKIGILK</sequence>
<dbReference type="InterPro" id="IPR050577">
    <property type="entry name" value="MAPR/NEUFC/NENF-like"/>
</dbReference>
<dbReference type="Gene3D" id="3.10.120.10">
    <property type="entry name" value="Cytochrome b5-like heme/steroid binding domain"/>
    <property type="match status" value="1"/>
</dbReference>
<dbReference type="InterPro" id="IPR001199">
    <property type="entry name" value="Cyt_B5-like_heme/steroid-bd"/>
</dbReference>
<protein>
    <submittedName>
        <fullName evidence="3">Predicted heme/steroid binding protein</fullName>
    </submittedName>
</protein>
<dbReference type="SUPFAM" id="SSF55856">
    <property type="entry name" value="Cytochrome b5-like heme/steroid binding domain"/>
    <property type="match status" value="1"/>
</dbReference>
<evidence type="ECO:0000256" key="1">
    <source>
        <dbReference type="ARBA" id="ARBA00038357"/>
    </source>
</evidence>
<evidence type="ECO:0000313" key="3">
    <source>
        <dbReference type="EMBL" id="SKC72553.1"/>
    </source>
</evidence>
<name>A0A1T5L9B7_9FIRM</name>
<dbReference type="InterPro" id="IPR036400">
    <property type="entry name" value="Cyt_B5-like_heme/steroid_sf"/>
</dbReference>
<keyword evidence="4" id="KW-1185">Reference proteome</keyword>